<comment type="caution">
    <text evidence="2">The sequence shown here is derived from an EMBL/GenBank/DDBJ whole genome shotgun (WGS) entry which is preliminary data.</text>
</comment>
<proteinExistence type="predicted"/>
<feature type="region of interest" description="Disordered" evidence="1">
    <location>
        <begin position="84"/>
        <end position="106"/>
    </location>
</feature>
<dbReference type="Proteomes" id="UP000580861">
    <property type="component" value="Unassembled WGS sequence"/>
</dbReference>
<name>A0A841AXS3_9PSEU</name>
<evidence type="ECO:0000313" key="2">
    <source>
        <dbReference type="EMBL" id="MBB5851185.1"/>
    </source>
</evidence>
<accession>A0A841AXS3</accession>
<dbReference type="AlphaFoldDB" id="A0A841AXS3"/>
<reference evidence="2 3" key="1">
    <citation type="submission" date="2020-08" db="EMBL/GenBank/DDBJ databases">
        <title>Sequencing the genomes of 1000 actinobacteria strains.</title>
        <authorList>
            <person name="Klenk H.-P."/>
        </authorList>
    </citation>
    <scope>NUCLEOTIDE SEQUENCE [LARGE SCALE GENOMIC DNA]</scope>
    <source>
        <strain evidence="2 3">DSM 45272</strain>
    </source>
</reference>
<keyword evidence="3" id="KW-1185">Reference proteome</keyword>
<dbReference type="RefSeq" id="WP_246480629.1">
    <property type="nucleotide sequence ID" value="NZ_JACHMX010000001.1"/>
</dbReference>
<gene>
    <name evidence="2" type="ORF">HDA45_001272</name>
</gene>
<protein>
    <submittedName>
        <fullName evidence="2">Uncharacterized protein</fullName>
    </submittedName>
</protein>
<sequence length="229" mass="25273">MGGGPQLFSYVVPPGPRYQVTSVLLRNPRADAGQIQIRHGTKVVGTFSLARLNRGGLTFKPAEPPLVAPGERVTLAVSCTNSREACTPSGEGRSVRPWSDDRSACPRRELERIRDGDGPGADQARIALTAEAEPDRTPDGHFVVIDGRRWRATDPEIPEEAAARLRSLLMRARRDVGAARRGQDTEAERDARSRVHLAKVALGERGTPWWEQDSAERRRRWQEGLDALS</sequence>
<organism evidence="2 3">
    <name type="scientific">Amycolatopsis umgeniensis</name>
    <dbReference type="NCBI Taxonomy" id="336628"/>
    <lineage>
        <taxon>Bacteria</taxon>
        <taxon>Bacillati</taxon>
        <taxon>Actinomycetota</taxon>
        <taxon>Actinomycetes</taxon>
        <taxon>Pseudonocardiales</taxon>
        <taxon>Pseudonocardiaceae</taxon>
        <taxon>Amycolatopsis</taxon>
    </lineage>
</organism>
<evidence type="ECO:0000256" key="1">
    <source>
        <dbReference type="SAM" id="MobiDB-lite"/>
    </source>
</evidence>
<dbReference type="EMBL" id="JACHMX010000001">
    <property type="protein sequence ID" value="MBB5851185.1"/>
    <property type="molecule type" value="Genomic_DNA"/>
</dbReference>
<evidence type="ECO:0000313" key="3">
    <source>
        <dbReference type="Proteomes" id="UP000580861"/>
    </source>
</evidence>